<dbReference type="GO" id="GO:0016846">
    <property type="term" value="F:carbon-sulfur lyase activity"/>
    <property type="evidence" value="ECO:0007669"/>
    <property type="project" value="InterPro"/>
</dbReference>
<dbReference type="PROSITE" id="PS51891">
    <property type="entry name" value="CENP_V_GFA"/>
    <property type="match status" value="1"/>
</dbReference>
<organism evidence="6 7">
    <name type="scientific">Litoreibacter janthinus</name>
    <dbReference type="NCBI Taxonomy" id="670154"/>
    <lineage>
        <taxon>Bacteria</taxon>
        <taxon>Pseudomonadati</taxon>
        <taxon>Pseudomonadota</taxon>
        <taxon>Alphaproteobacteria</taxon>
        <taxon>Rhodobacterales</taxon>
        <taxon>Roseobacteraceae</taxon>
        <taxon>Litoreibacter</taxon>
    </lineage>
</organism>
<dbReference type="Pfam" id="PF04828">
    <property type="entry name" value="GFA"/>
    <property type="match status" value="1"/>
</dbReference>
<dbReference type="Gene3D" id="3.90.1590.10">
    <property type="entry name" value="glutathione-dependent formaldehyde- activating enzyme (gfa)"/>
    <property type="match status" value="1"/>
</dbReference>
<sequence>MAEKIVSQSGGCLCGAVRFAVSAEPFFVVICACRFCQRVTGSDYNVESLFRVQDITLSGEDTRVHSHTSEGSGHPVDVHFCPTCGTSIYMKPHRFSDCVGVLSGTFDDPSWFQRDATNTEYFFTKEAPRGMVIPKGFNTYPGHAKALDGSDNTPVRQE</sequence>
<evidence type="ECO:0000313" key="7">
    <source>
        <dbReference type="Proteomes" id="UP000199658"/>
    </source>
</evidence>
<gene>
    <name evidence="6" type="ORF">SAMN04488002_1589</name>
</gene>
<reference evidence="7" key="1">
    <citation type="submission" date="2016-10" db="EMBL/GenBank/DDBJ databases">
        <authorList>
            <person name="Varghese N."/>
            <person name="Submissions S."/>
        </authorList>
    </citation>
    <scope>NUCLEOTIDE SEQUENCE [LARGE SCALE GENOMIC DNA]</scope>
    <source>
        <strain evidence="7">DSM 26921</strain>
    </source>
</reference>
<dbReference type="Proteomes" id="UP000199658">
    <property type="component" value="Unassembled WGS sequence"/>
</dbReference>
<dbReference type="PANTHER" id="PTHR33337:SF40">
    <property type="entry name" value="CENP-V_GFA DOMAIN-CONTAINING PROTEIN-RELATED"/>
    <property type="match status" value="1"/>
</dbReference>
<evidence type="ECO:0000256" key="4">
    <source>
        <dbReference type="ARBA" id="ARBA00023239"/>
    </source>
</evidence>
<keyword evidence="4" id="KW-0456">Lyase</keyword>
<keyword evidence="3" id="KW-0862">Zinc</keyword>
<protein>
    <submittedName>
        <fullName evidence="6">Uncharacterized conserved protein</fullName>
    </submittedName>
</protein>
<dbReference type="GO" id="GO:0046872">
    <property type="term" value="F:metal ion binding"/>
    <property type="evidence" value="ECO:0007669"/>
    <property type="project" value="UniProtKB-KW"/>
</dbReference>
<name>A0A1I6GJR3_9RHOB</name>
<evidence type="ECO:0000256" key="3">
    <source>
        <dbReference type="ARBA" id="ARBA00022833"/>
    </source>
</evidence>
<accession>A0A1I6GJR3</accession>
<keyword evidence="7" id="KW-1185">Reference proteome</keyword>
<proteinExistence type="inferred from homology"/>
<dbReference type="InterPro" id="IPR011057">
    <property type="entry name" value="Mss4-like_sf"/>
</dbReference>
<dbReference type="STRING" id="670154.SAMN04488002_1589"/>
<dbReference type="AlphaFoldDB" id="A0A1I6GJR3"/>
<feature type="domain" description="CENP-V/GFA" evidence="5">
    <location>
        <begin position="8"/>
        <end position="141"/>
    </location>
</feature>
<evidence type="ECO:0000256" key="1">
    <source>
        <dbReference type="ARBA" id="ARBA00005495"/>
    </source>
</evidence>
<dbReference type="InterPro" id="IPR006913">
    <property type="entry name" value="CENP-V/GFA"/>
</dbReference>
<evidence type="ECO:0000313" key="6">
    <source>
        <dbReference type="EMBL" id="SFR42443.1"/>
    </source>
</evidence>
<evidence type="ECO:0000256" key="2">
    <source>
        <dbReference type="ARBA" id="ARBA00022723"/>
    </source>
</evidence>
<dbReference type="PANTHER" id="PTHR33337">
    <property type="entry name" value="GFA DOMAIN-CONTAINING PROTEIN"/>
    <property type="match status" value="1"/>
</dbReference>
<evidence type="ECO:0000259" key="5">
    <source>
        <dbReference type="PROSITE" id="PS51891"/>
    </source>
</evidence>
<dbReference type="EMBL" id="FOYO01000001">
    <property type="protein sequence ID" value="SFR42443.1"/>
    <property type="molecule type" value="Genomic_DNA"/>
</dbReference>
<comment type="similarity">
    <text evidence="1">Belongs to the Gfa family.</text>
</comment>
<dbReference type="OrthoDB" id="9807246at2"/>
<dbReference type="RefSeq" id="WP_090214789.1">
    <property type="nucleotide sequence ID" value="NZ_FOYO01000001.1"/>
</dbReference>
<keyword evidence="2" id="KW-0479">Metal-binding</keyword>
<dbReference type="SUPFAM" id="SSF51316">
    <property type="entry name" value="Mss4-like"/>
    <property type="match status" value="1"/>
</dbReference>